<proteinExistence type="predicted"/>
<evidence type="ECO:0000256" key="1">
    <source>
        <dbReference type="SAM" id="Phobius"/>
    </source>
</evidence>
<keyword evidence="1" id="KW-0812">Transmembrane</keyword>
<evidence type="ECO:0000313" key="2">
    <source>
        <dbReference type="EMBL" id="KUM47165.1"/>
    </source>
</evidence>
<keyword evidence="1" id="KW-0472">Membrane</keyword>
<protein>
    <submittedName>
        <fullName evidence="2">Uncharacterized protein</fullName>
    </submittedName>
</protein>
<geneLocation type="mitochondrion" evidence="2"/>
<comment type="caution">
    <text evidence="2">The sequence shown here is derived from an EMBL/GenBank/DDBJ whole genome shotgun (WGS) entry which is preliminary data.</text>
</comment>
<reference evidence="2" key="1">
    <citation type="journal article" date="2015" name="Genome Biol. Evol.">
        <title>Organellar Genomes of White Spruce (Picea glauca): Assembly and Annotation.</title>
        <authorList>
            <person name="Jackman S.D."/>
            <person name="Warren R.L."/>
            <person name="Gibb E.A."/>
            <person name="Vandervalk B.P."/>
            <person name="Mohamadi H."/>
            <person name="Chu J."/>
            <person name="Raymond A."/>
            <person name="Pleasance S."/>
            <person name="Coope R."/>
            <person name="Wildung M.R."/>
            <person name="Ritland C.E."/>
            <person name="Bousquet J."/>
            <person name="Jones S.J."/>
            <person name="Bohlmann J."/>
            <person name="Birol I."/>
        </authorList>
    </citation>
    <scope>NUCLEOTIDE SEQUENCE [LARGE SCALE GENOMIC DNA]</scope>
    <source>
        <tissue evidence="2">Flushing bud</tissue>
    </source>
</reference>
<gene>
    <name evidence="2" type="ORF">ABT39_MTgene6171</name>
</gene>
<dbReference type="AlphaFoldDB" id="A0A117NGQ4"/>
<keyword evidence="2" id="KW-0496">Mitochondrion</keyword>
<organism evidence="2">
    <name type="scientific">Picea glauca</name>
    <name type="common">White spruce</name>
    <name type="synonym">Pinus glauca</name>
    <dbReference type="NCBI Taxonomy" id="3330"/>
    <lineage>
        <taxon>Eukaryota</taxon>
        <taxon>Viridiplantae</taxon>
        <taxon>Streptophyta</taxon>
        <taxon>Embryophyta</taxon>
        <taxon>Tracheophyta</taxon>
        <taxon>Spermatophyta</taxon>
        <taxon>Pinopsida</taxon>
        <taxon>Pinidae</taxon>
        <taxon>Conifers I</taxon>
        <taxon>Pinales</taxon>
        <taxon>Pinaceae</taxon>
        <taxon>Picea</taxon>
    </lineage>
</organism>
<name>A0A117NGQ4_PICGL</name>
<keyword evidence="1" id="KW-1133">Transmembrane helix</keyword>
<accession>A0A117NGQ4</accession>
<sequence length="86" mass="9736">MVTILSPIVTLLVNSLPPFLSHFSPVLYFMFAPTPIIIHTHTYTLSYYIGMHQRNDSFQLVQLKAGSPVCNKNSIHCDNTILHTHV</sequence>
<feature type="transmembrane region" description="Helical" evidence="1">
    <location>
        <begin position="26"/>
        <end position="49"/>
    </location>
</feature>
<dbReference type="EMBL" id="LKAM01000008">
    <property type="protein sequence ID" value="KUM47165.1"/>
    <property type="molecule type" value="Genomic_DNA"/>
</dbReference>